<proteinExistence type="predicted"/>
<keyword evidence="1" id="KW-1133">Transmembrane helix</keyword>
<name>A0A8S5V1P6_9CAUD</name>
<dbReference type="GO" id="GO:0019031">
    <property type="term" value="C:viral envelope"/>
    <property type="evidence" value="ECO:0007669"/>
    <property type="project" value="UniProtKB-KW"/>
</dbReference>
<keyword evidence="1" id="KW-0472">Membrane</keyword>
<keyword evidence="2" id="KW-0261">Viral envelope protein</keyword>
<feature type="transmembrane region" description="Helical" evidence="1">
    <location>
        <begin position="48"/>
        <end position="71"/>
    </location>
</feature>
<keyword evidence="2" id="KW-0946">Virion</keyword>
<feature type="transmembrane region" description="Helical" evidence="1">
    <location>
        <begin position="6"/>
        <end position="27"/>
    </location>
</feature>
<keyword evidence="1" id="KW-0812">Transmembrane</keyword>
<evidence type="ECO:0000313" key="2">
    <source>
        <dbReference type="EMBL" id="DAG00645.1"/>
    </source>
</evidence>
<protein>
    <submittedName>
        <fullName evidence="2">Poxvirus virion envelope protein A14</fullName>
    </submittedName>
</protein>
<sequence length="73" mass="8301">MELYKILFIIGAVLVIIGLVPACIDAIKTFKDVFLCNFKDDKSFLFEVIMFTIAIVCFVIGIIIMFIMKIYNG</sequence>
<evidence type="ECO:0000256" key="1">
    <source>
        <dbReference type="SAM" id="Phobius"/>
    </source>
</evidence>
<accession>A0A8S5V1P6</accession>
<organism evidence="2">
    <name type="scientific">Myoviridae sp. ctJ2i1</name>
    <dbReference type="NCBI Taxonomy" id="2825079"/>
    <lineage>
        <taxon>Viruses</taxon>
        <taxon>Duplodnaviria</taxon>
        <taxon>Heunggongvirae</taxon>
        <taxon>Uroviricota</taxon>
        <taxon>Caudoviricetes</taxon>
    </lineage>
</organism>
<dbReference type="EMBL" id="BK016182">
    <property type="protein sequence ID" value="DAG00645.1"/>
    <property type="molecule type" value="Genomic_DNA"/>
</dbReference>
<reference evidence="2" key="1">
    <citation type="journal article" date="2021" name="Proc. Natl. Acad. Sci. U.S.A.">
        <title>A Catalog of Tens of Thousands of Viruses from Human Metagenomes Reveals Hidden Associations with Chronic Diseases.</title>
        <authorList>
            <person name="Tisza M.J."/>
            <person name="Buck C.B."/>
        </authorList>
    </citation>
    <scope>NUCLEOTIDE SEQUENCE</scope>
    <source>
        <strain evidence="2">CtJ2i1</strain>
    </source>
</reference>